<sequence>MAGLRRDVGRLLVAAVCLIGLMVVLGYLLTHVLPPTAFGRWDAELPARLVKHRQGQGFSESAVITTLSATPTIVVLTALAAAVFRWVFGRWRESVLVVCAVAGETAVFMATALLISRPRPRVPHMDEAPPTSSFPSGHTAAAVCFYGSVAVIALWHSRYRYVTAAAVIGCAAVPLLIGVSRVYRGMHYPTDVLGGLILGGIWLSVVLYVVHAHDADHTSGDAQRRLVSRT</sequence>
<accession>A0ABT8UHV6</accession>
<dbReference type="EMBL" id="JAUMSQ010000066">
    <property type="protein sequence ID" value="MDO3636415.1"/>
    <property type="molecule type" value="Genomic_DNA"/>
</dbReference>
<evidence type="ECO:0000313" key="3">
    <source>
        <dbReference type="EMBL" id="MDO3636415.1"/>
    </source>
</evidence>
<proteinExistence type="predicted"/>
<keyword evidence="1" id="KW-1133">Transmembrane helix</keyword>
<evidence type="ECO:0000313" key="4">
    <source>
        <dbReference type="Proteomes" id="UP001168823"/>
    </source>
</evidence>
<keyword evidence="1" id="KW-0812">Transmembrane</keyword>
<feature type="transmembrane region" description="Helical" evidence="1">
    <location>
        <begin position="62"/>
        <end position="88"/>
    </location>
</feature>
<dbReference type="SUPFAM" id="SSF48317">
    <property type="entry name" value="Acid phosphatase/Vanadium-dependent haloperoxidase"/>
    <property type="match status" value="1"/>
</dbReference>
<gene>
    <name evidence="3" type="ORF">Q2100_11730</name>
</gene>
<reference evidence="3" key="1">
    <citation type="submission" date="2023-07" db="EMBL/GenBank/DDBJ databases">
        <title>Mycolicibacterium sp. nov., a novel bacterial species.</title>
        <authorList>
            <person name="Cao Y."/>
        </authorList>
    </citation>
    <scope>NUCLEOTIDE SEQUENCE</scope>
    <source>
        <strain evidence="3">KC 300</strain>
    </source>
</reference>
<dbReference type="CDD" id="cd03392">
    <property type="entry name" value="PAP2_like_2"/>
    <property type="match status" value="1"/>
</dbReference>
<dbReference type="SMART" id="SM00014">
    <property type="entry name" value="acidPPc"/>
    <property type="match status" value="1"/>
</dbReference>
<dbReference type="InterPro" id="IPR000326">
    <property type="entry name" value="PAP2/HPO"/>
</dbReference>
<feature type="transmembrane region" description="Helical" evidence="1">
    <location>
        <begin position="136"/>
        <end position="155"/>
    </location>
</feature>
<feature type="transmembrane region" description="Helical" evidence="1">
    <location>
        <begin position="162"/>
        <end position="180"/>
    </location>
</feature>
<dbReference type="Gene3D" id="1.20.144.10">
    <property type="entry name" value="Phosphatidic acid phosphatase type 2/haloperoxidase"/>
    <property type="match status" value="1"/>
</dbReference>
<organism evidence="3 4">
    <name type="scientific">Mycolicibacterium arseniciresistens</name>
    <dbReference type="NCBI Taxonomy" id="3062257"/>
    <lineage>
        <taxon>Bacteria</taxon>
        <taxon>Bacillati</taxon>
        <taxon>Actinomycetota</taxon>
        <taxon>Actinomycetes</taxon>
        <taxon>Mycobacteriales</taxon>
        <taxon>Mycobacteriaceae</taxon>
        <taxon>Mycolicibacterium</taxon>
    </lineage>
</organism>
<dbReference type="Proteomes" id="UP001168823">
    <property type="component" value="Unassembled WGS sequence"/>
</dbReference>
<dbReference type="PANTHER" id="PTHR14969:SF13">
    <property type="entry name" value="AT30094P"/>
    <property type="match status" value="1"/>
</dbReference>
<keyword evidence="1" id="KW-0472">Membrane</keyword>
<dbReference type="PANTHER" id="PTHR14969">
    <property type="entry name" value="SPHINGOSINE-1-PHOSPHATE PHOSPHOHYDROLASE"/>
    <property type="match status" value="1"/>
</dbReference>
<evidence type="ECO:0000259" key="2">
    <source>
        <dbReference type="SMART" id="SM00014"/>
    </source>
</evidence>
<feature type="transmembrane region" description="Helical" evidence="1">
    <location>
        <begin position="192"/>
        <end position="210"/>
    </location>
</feature>
<protein>
    <submittedName>
        <fullName evidence="3">Phosphatase PAP2 family protein</fullName>
    </submittedName>
</protein>
<feature type="transmembrane region" description="Helical" evidence="1">
    <location>
        <begin position="12"/>
        <end position="33"/>
    </location>
</feature>
<dbReference type="Pfam" id="PF01569">
    <property type="entry name" value="PAP2"/>
    <property type="match status" value="1"/>
</dbReference>
<evidence type="ECO:0000256" key="1">
    <source>
        <dbReference type="SAM" id="Phobius"/>
    </source>
</evidence>
<keyword evidence="4" id="KW-1185">Reference proteome</keyword>
<name>A0ABT8UHV6_9MYCO</name>
<dbReference type="RefSeq" id="WP_302914195.1">
    <property type="nucleotide sequence ID" value="NZ_JAUMSQ010000066.1"/>
</dbReference>
<feature type="domain" description="Phosphatidic acid phosphatase type 2/haloperoxidase" evidence="2">
    <location>
        <begin position="95"/>
        <end position="207"/>
    </location>
</feature>
<feature type="transmembrane region" description="Helical" evidence="1">
    <location>
        <begin position="95"/>
        <end position="116"/>
    </location>
</feature>
<comment type="caution">
    <text evidence="3">The sequence shown here is derived from an EMBL/GenBank/DDBJ whole genome shotgun (WGS) entry which is preliminary data.</text>
</comment>
<dbReference type="InterPro" id="IPR036938">
    <property type="entry name" value="PAP2/HPO_sf"/>
</dbReference>